<name>A0A7S9REF5_9BACT</name>
<dbReference type="EMBL" id="CP060707">
    <property type="protein sequence ID" value="QPH90168.1"/>
    <property type="molecule type" value="Genomic_DNA"/>
</dbReference>
<dbReference type="RefSeq" id="WP_159071280.1">
    <property type="nucleotide sequence ID" value="NZ_CP060707.1"/>
</dbReference>
<dbReference type="Proteomes" id="UP000594508">
    <property type="component" value="Chromosome"/>
</dbReference>
<evidence type="ECO:0000313" key="1">
    <source>
        <dbReference type="EMBL" id="QPH90168.1"/>
    </source>
</evidence>
<evidence type="ECO:0000313" key="2">
    <source>
        <dbReference type="Proteomes" id="UP000594508"/>
    </source>
</evidence>
<proteinExistence type="predicted"/>
<sequence length="45" mass="5185">MYKFIDGQKARFWSKFYYVSSDGFIVSKVGGKVVDIAWIKYDLGA</sequence>
<dbReference type="AlphaFoldDB" id="A0A7S9REF5"/>
<accession>A0A7S9REF5</accession>
<organism evidence="1 2">
    <name type="scientific">Campylobacter concisus</name>
    <dbReference type="NCBI Taxonomy" id="199"/>
    <lineage>
        <taxon>Bacteria</taxon>
        <taxon>Pseudomonadati</taxon>
        <taxon>Campylobacterota</taxon>
        <taxon>Epsilonproteobacteria</taxon>
        <taxon>Campylobacterales</taxon>
        <taxon>Campylobacteraceae</taxon>
        <taxon>Campylobacter</taxon>
    </lineage>
</organism>
<protein>
    <submittedName>
        <fullName evidence="1">Uncharacterized protein</fullName>
    </submittedName>
</protein>
<gene>
    <name evidence="1" type="ORF">CVT00_01085</name>
</gene>
<reference evidence="1 2" key="1">
    <citation type="journal article" date="2018" name="Emerg. Microbes Infect.">
        <title>Genomic analysis of oral Campylobacter concisus strains identified a potential bacterial molecular marker associated with active Crohn's disease.</title>
        <authorList>
            <person name="Liu F."/>
            <person name="Ma R."/>
            <person name="Tay C.Y.A."/>
            <person name="Octavia S."/>
            <person name="Lan R."/>
            <person name="Chung H.K.L."/>
            <person name="Riordan S.M."/>
            <person name="Grimm M.C."/>
            <person name="Leong R.W."/>
            <person name="Tanaka M.M."/>
            <person name="Connor S."/>
            <person name="Zhang L."/>
        </authorList>
    </citation>
    <scope>NUCLEOTIDE SEQUENCE [LARGE SCALE GENOMIC DNA]</scope>
    <source>
        <strain evidence="1 2">P1CDO2</strain>
    </source>
</reference>